<dbReference type="RefSeq" id="WP_206658620.1">
    <property type="nucleotide sequence ID" value="NZ_CP071182.1"/>
</dbReference>
<feature type="transmembrane region" description="Helical" evidence="13">
    <location>
        <begin position="135"/>
        <end position="158"/>
    </location>
</feature>
<feature type="transmembrane region" description="Helical" evidence="13">
    <location>
        <begin position="277"/>
        <end position="299"/>
    </location>
</feature>
<dbReference type="Gene3D" id="1.10.3720.10">
    <property type="entry name" value="MetI-like"/>
    <property type="match status" value="1"/>
</dbReference>
<organism evidence="15 16">
    <name type="scientific">Alicyclobacillus mengziensis</name>
    <dbReference type="NCBI Taxonomy" id="2931921"/>
    <lineage>
        <taxon>Bacteria</taxon>
        <taxon>Bacillati</taxon>
        <taxon>Bacillota</taxon>
        <taxon>Bacilli</taxon>
        <taxon>Bacillales</taxon>
        <taxon>Alicyclobacillaceae</taxon>
        <taxon>Alicyclobacillus</taxon>
    </lineage>
</organism>
<keyword evidence="8" id="KW-0921">Nickel transport</keyword>
<evidence type="ECO:0000256" key="1">
    <source>
        <dbReference type="ARBA" id="ARBA00004651"/>
    </source>
</evidence>
<comment type="subcellular location">
    <subcellularLocation>
        <location evidence="1 13">Cell membrane</location>
        <topology evidence="1 13">Multi-pass membrane protein</topology>
    </subcellularLocation>
</comment>
<evidence type="ECO:0000256" key="12">
    <source>
        <dbReference type="ARBA" id="ARBA00044774"/>
    </source>
</evidence>
<keyword evidence="16" id="KW-1185">Reference proteome</keyword>
<keyword evidence="6 13" id="KW-1133">Transmembrane helix</keyword>
<keyword evidence="7" id="KW-0406">Ion transport</keyword>
<accession>A0A9X7Z868</accession>
<keyword evidence="5 13" id="KW-0812">Transmembrane</keyword>
<name>A0A9X7Z868_9BACL</name>
<evidence type="ECO:0000256" key="7">
    <source>
        <dbReference type="ARBA" id="ARBA00023065"/>
    </source>
</evidence>
<evidence type="ECO:0000256" key="6">
    <source>
        <dbReference type="ARBA" id="ARBA00022989"/>
    </source>
</evidence>
<comment type="subunit">
    <text evidence="11">The complex is composed of two ATP-binding proteins (NikD and NikE), two transmembrane proteins (NikB and NikC) and a solute-binding protein (NikA).</text>
</comment>
<protein>
    <recommendedName>
        <fullName evidence="12">Nickel import system permease protein NikB</fullName>
    </recommendedName>
</protein>
<evidence type="ECO:0000313" key="15">
    <source>
        <dbReference type="EMBL" id="QSO49307.1"/>
    </source>
</evidence>
<evidence type="ECO:0000256" key="13">
    <source>
        <dbReference type="RuleBase" id="RU363032"/>
    </source>
</evidence>
<reference evidence="15 16" key="1">
    <citation type="submission" date="2021-02" db="EMBL/GenBank/DDBJ databases">
        <title>Alicyclobacillus curvatus sp. nov. and Alicyclobacillus mengziensis sp. nov., two acidophilic bacteria isolated from acid mine drainage.</title>
        <authorList>
            <person name="Huang Y."/>
        </authorList>
    </citation>
    <scope>NUCLEOTIDE SEQUENCE [LARGE SCALE GENOMIC DNA]</scope>
    <source>
        <strain evidence="15 16">S30H14</strain>
    </source>
</reference>
<evidence type="ECO:0000256" key="2">
    <source>
        <dbReference type="ARBA" id="ARBA00022448"/>
    </source>
</evidence>
<dbReference type="PANTHER" id="PTHR43163">
    <property type="entry name" value="DIPEPTIDE TRANSPORT SYSTEM PERMEASE PROTEIN DPPB-RELATED"/>
    <property type="match status" value="1"/>
</dbReference>
<dbReference type="InterPro" id="IPR000515">
    <property type="entry name" value="MetI-like"/>
</dbReference>
<dbReference type="InterPro" id="IPR050045">
    <property type="entry name" value="Opp2B"/>
</dbReference>
<comment type="similarity">
    <text evidence="10">Belongs to the binding-protein-dependent transport system permease family. OppBC subfamily.</text>
</comment>
<dbReference type="SUPFAM" id="SSF161098">
    <property type="entry name" value="MetI-like"/>
    <property type="match status" value="1"/>
</dbReference>
<dbReference type="GO" id="GO:0005886">
    <property type="term" value="C:plasma membrane"/>
    <property type="evidence" value="ECO:0007669"/>
    <property type="project" value="UniProtKB-SubCell"/>
</dbReference>
<dbReference type="EMBL" id="CP071182">
    <property type="protein sequence ID" value="QSO49307.1"/>
    <property type="molecule type" value="Genomic_DNA"/>
</dbReference>
<gene>
    <name evidence="15" type="ORF">JZ786_10510</name>
</gene>
<dbReference type="Proteomes" id="UP000663505">
    <property type="component" value="Chromosome"/>
</dbReference>
<keyword evidence="2 13" id="KW-0813">Transport</keyword>
<keyword evidence="4" id="KW-0533">Nickel</keyword>
<dbReference type="KEGG" id="afx:JZ786_10510"/>
<dbReference type="Pfam" id="PF00528">
    <property type="entry name" value="BPD_transp_1"/>
    <property type="match status" value="1"/>
</dbReference>
<dbReference type="PANTHER" id="PTHR43163:SF6">
    <property type="entry name" value="DIPEPTIDE TRANSPORT SYSTEM PERMEASE PROTEIN DPPB-RELATED"/>
    <property type="match status" value="1"/>
</dbReference>
<keyword evidence="3" id="KW-1003">Cell membrane</keyword>
<dbReference type="InterPro" id="IPR035906">
    <property type="entry name" value="MetI-like_sf"/>
</dbReference>
<evidence type="ECO:0000313" key="16">
    <source>
        <dbReference type="Proteomes" id="UP000663505"/>
    </source>
</evidence>
<feature type="domain" description="ABC transmembrane type-1" evidence="14">
    <location>
        <begin position="95"/>
        <end position="292"/>
    </location>
</feature>
<evidence type="ECO:0000256" key="5">
    <source>
        <dbReference type="ARBA" id="ARBA00022692"/>
    </source>
</evidence>
<dbReference type="AlphaFoldDB" id="A0A9X7Z868"/>
<evidence type="ECO:0000256" key="10">
    <source>
        <dbReference type="ARBA" id="ARBA00024202"/>
    </source>
</evidence>
<dbReference type="PROSITE" id="PS50928">
    <property type="entry name" value="ABC_TM1"/>
    <property type="match status" value="1"/>
</dbReference>
<dbReference type="InterPro" id="IPR045621">
    <property type="entry name" value="BPD_transp_1_N"/>
</dbReference>
<evidence type="ECO:0000256" key="8">
    <source>
        <dbReference type="ARBA" id="ARBA00023112"/>
    </source>
</evidence>
<feature type="transmembrane region" description="Helical" evidence="13">
    <location>
        <begin position="227"/>
        <end position="249"/>
    </location>
</feature>
<evidence type="ECO:0000256" key="9">
    <source>
        <dbReference type="ARBA" id="ARBA00023136"/>
    </source>
</evidence>
<feature type="transmembrane region" description="Helical" evidence="13">
    <location>
        <begin position="7"/>
        <end position="27"/>
    </location>
</feature>
<evidence type="ECO:0000259" key="14">
    <source>
        <dbReference type="PROSITE" id="PS50928"/>
    </source>
</evidence>
<keyword evidence="9 13" id="KW-0472">Membrane</keyword>
<dbReference type="CDD" id="cd06261">
    <property type="entry name" value="TM_PBP2"/>
    <property type="match status" value="1"/>
</dbReference>
<feature type="transmembrane region" description="Helical" evidence="13">
    <location>
        <begin position="101"/>
        <end position="123"/>
    </location>
</feature>
<dbReference type="GO" id="GO:0015099">
    <property type="term" value="F:nickel cation transmembrane transporter activity"/>
    <property type="evidence" value="ECO:0007669"/>
    <property type="project" value="InterPro"/>
</dbReference>
<feature type="transmembrane region" description="Helical" evidence="13">
    <location>
        <begin position="170"/>
        <end position="192"/>
    </location>
</feature>
<dbReference type="NCBIfam" id="NF045470">
    <property type="entry name" value="Opp2B"/>
    <property type="match status" value="1"/>
</dbReference>
<evidence type="ECO:0000256" key="4">
    <source>
        <dbReference type="ARBA" id="ARBA00022596"/>
    </source>
</evidence>
<dbReference type="Pfam" id="PF19300">
    <property type="entry name" value="BPD_transp_1_N"/>
    <property type="match status" value="1"/>
</dbReference>
<evidence type="ECO:0000256" key="11">
    <source>
        <dbReference type="ARBA" id="ARBA00038669"/>
    </source>
</evidence>
<proteinExistence type="inferred from homology"/>
<sequence length="309" mass="33444">MARYIVLRLLHTVIVLLGISLIVFITVRLTGNPVAAMLQSGTPSKQAIAQLTAALGLNKPLIVQYFIFLKGAVTLNFGTSYATGQPVMQMIMSRMGATAELAVGGIIVGLLLAFPVGIASAIWRGTFIDLFGRSFALLGISFPNYWLGTMLILIFSVWLHLFPVAGNNGLVSLVLPSVTLGLILAGILARLVRSSMLDVLSAQYLTTARAKGLHWWRVTIFHALRNALLPTITMIGLQFGGLLGGIVILEQVFAWPGVGQLVIQAINQRDYPVVQGVVLFLAFLMIMVNLLTDLSYAFVDPRVRLGGDR</sequence>
<evidence type="ECO:0000256" key="3">
    <source>
        <dbReference type="ARBA" id="ARBA00022475"/>
    </source>
</evidence>